<dbReference type="Pfam" id="PF07833">
    <property type="entry name" value="Cu_amine_oxidN1"/>
    <property type="match status" value="1"/>
</dbReference>
<proteinExistence type="predicted"/>
<comment type="caution">
    <text evidence="2">The sequence shown here is derived from an EMBL/GenBank/DDBJ whole genome shotgun (WGS) entry which is preliminary data.</text>
</comment>
<gene>
    <name evidence="2" type="ORF">HQN87_28835</name>
</gene>
<dbReference type="Gene3D" id="3.30.457.10">
    <property type="entry name" value="Copper amine oxidase-like, N-terminal domain"/>
    <property type="match status" value="1"/>
</dbReference>
<accession>A0ABX2DX93</accession>
<dbReference type="RefSeq" id="WP_173140319.1">
    <property type="nucleotide sequence ID" value="NZ_JABMKX010000024.1"/>
</dbReference>
<sequence>MVSKNGSLVVHRRALLLASIVFVGGILTTTGSTLAAKSAQTVNVASVYQKASVVIDGVMQNFPQSAVVIGGATMVPMRSIFEKLGATIAFNTATQTVTATRGSTVIKIVIGSNIATVNGNRITLTVKAQSINNSTMVPLRFVSEAFGAQVGWNVSTLTATITSGTSGGSAVITPAEAVPSGRPSSTVSVSEKGIVVQFGKHDYGSKSQSEYKFVMDKVNAALQGYSSVRYNEGGVYEQQFKDFLAGQRWSGNTSDRSTQNKGLKIAEGALGQLVANGVSSSTIEKAYQTSIVAYTLLDNTVDPRTGKPDSAFTALNDKIADCDGISNVVIATFDANGFNTAIVSNGADAKPVVQIEGNWYVVSSGTFAKTTLLTTTSQSAPLFLYTAPTL</sequence>
<dbReference type="EMBL" id="JABMKX010000024">
    <property type="protein sequence ID" value="NQX49329.1"/>
    <property type="molecule type" value="Genomic_DNA"/>
</dbReference>
<evidence type="ECO:0000313" key="3">
    <source>
        <dbReference type="Proteomes" id="UP000711047"/>
    </source>
</evidence>
<protein>
    <submittedName>
        <fullName evidence="2">Copper amine oxidase N-terminal domain-containing protein</fullName>
    </submittedName>
</protein>
<dbReference type="Proteomes" id="UP000711047">
    <property type="component" value="Unassembled WGS sequence"/>
</dbReference>
<dbReference type="InterPro" id="IPR036582">
    <property type="entry name" value="Mao_N_sf"/>
</dbReference>
<dbReference type="SUPFAM" id="SSF55383">
    <property type="entry name" value="Copper amine oxidase, domain N"/>
    <property type="match status" value="1"/>
</dbReference>
<evidence type="ECO:0000313" key="2">
    <source>
        <dbReference type="EMBL" id="NQX49329.1"/>
    </source>
</evidence>
<dbReference type="InterPro" id="IPR012854">
    <property type="entry name" value="Cu_amine_oxidase-like_N"/>
</dbReference>
<name>A0ABX2DX93_9BACL</name>
<feature type="domain" description="Copper amine oxidase-like N-terminal" evidence="1">
    <location>
        <begin position="55"/>
        <end position="161"/>
    </location>
</feature>
<keyword evidence="3" id="KW-1185">Reference proteome</keyword>
<evidence type="ECO:0000259" key="1">
    <source>
        <dbReference type="Pfam" id="PF07833"/>
    </source>
</evidence>
<reference evidence="2 3" key="1">
    <citation type="submission" date="2020-05" db="EMBL/GenBank/DDBJ databases">
        <title>Paenibacillus glebae, sp. nov., Paenibacillus humi sp. nov., Paenibacillus pedi sp. nov., Paenibacillus terrestris sp. nov. and Paenibacillus terricola sp. nov., isolated from a forest top soil sample.</title>
        <authorList>
            <person name="Qi S."/>
            <person name="Carlier A."/>
            <person name="Cnockaert M."/>
            <person name="Vandamme P."/>
        </authorList>
    </citation>
    <scope>NUCLEOTIDE SEQUENCE [LARGE SCALE GENOMIC DNA]</scope>
    <source>
        <strain evidence="2 3">LMG 29502</strain>
    </source>
</reference>
<organism evidence="2 3">
    <name type="scientific">Paenibacillus tritici</name>
    <dbReference type="NCBI Taxonomy" id="1873425"/>
    <lineage>
        <taxon>Bacteria</taxon>
        <taxon>Bacillati</taxon>
        <taxon>Bacillota</taxon>
        <taxon>Bacilli</taxon>
        <taxon>Bacillales</taxon>
        <taxon>Paenibacillaceae</taxon>
        <taxon>Paenibacillus</taxon>
    </lineage>
</organism>